<dbReference type="PANTHER" id="PTHR34653">
    <property type="match status" value="1"/>
</dbReference>
<keyword evidence="3 4" id="KW-0975">Bacterial flagellum</keyword>
<dbReference type="PRINTS" id="PR01006">
    <property type="entry name" value="FLGHOOKFLIE"/>
</dbReference>
<dbReference type="Proteomes" id="UP001241848">
    <property type="component" value="Unassembled WGS sequence"/>
</dbReference>
<comment type="caution">
    <text evidence="6">The sequence shown here is derived from an EMBL/GenBank/DDBJ whole genome shotgun (WGS) entry which is preliminary data.</text>
</comment>
<dbReference type="NCBIfam" id="TIGR00205">
    <property type="entry name" value="fliE"/>
    <property type="match status" value="1"/>
</dbReference>
<evidence type="ECO:0000313" key="6">
    <source>
        <dbReference type="EMBL" id="MDP4097547.1"/>
    </source>
</evidence>
<accession>A0ABT9FS41</accession>
<dbReference type="EMBL" id="JAPCKK010000016">
    <property type="protein sequence ID" value="MDP4097547.1"/>
    <property type="molecule type" value="Genomic_DNA"/>
</dbReference>
<comment type="subcellular location">
    <subcellularLocation>
        <location evidence="1 4">Bacterial flagellum basal body</location>
    </subcellularLocation>
</comment>
<protein>
    <recommendedName>
        <fullName evidence="4 5">Flagellar hook-basal body complex protein FliE</fullName>
    </recommendedName>
</protein>
<dbReference type="InterPro" id="IPR001624">
    <property type="entry name" value="FliE"/>
</dbReference>
<comment type="similarity">
    <text evidence="2 4">Belongs to the FliE family.</text>
</comment>
<gene>
    <name evidence="4 6" type="primary">fliE</name>
    <name evidence="6" type="ORF">OIN60_12270</name>
</gene>
<name>A0ABT9FS41_9BACL</name>
<keyword evidence="7" id="KW-1185">Reference proteome</keyword>
<evidence type="ECO:0000256" key="3">
    <source>
        <dbReference type="ARBA" id="ARBA00023143"/>
    </source>
</evidence>
<evidence type="ECO:0000256" key="5">
    <source>
        <dbReference type="NCBIfam" id="TIGR00205"/>
    </source>
</evidence>
<keyword evidence="6" id="KW-0969">Cilium</keyword>
<organism evidence="6 7">
    <name type="scientific">Paenibacillus zeirhizosphaerae</name>
    <dbReference type="NCBI Taxonomy" id="2987519"/>
    <lineage>
        <taxon>Bacteria</taxon>
        <taxon>Bacillati</taxon>
        <taxon>Bacillota</taxon>
        <taxon>Bacilli</taxon>
        <taxon>Bacillales</taxon>
        <taxon>Paenibacillaceae</taxon>
        <taxon>Paenibacillus</taxon>
    </lineage>
</organism>
<sequence length="104" mass="11783">MIQNTMFNIQSPSVQQAASLNNSKTQETPAESLRQFGAYLEDALNQVNQQEINSQEMSNKFLIGQVDVDQVMIASQEALLSLQFTTQIRNKAIEAYQEIMRTQL</sequence>
<dbReference type="HAMAP" id="MF_00724">
    <property type="entry name" value="FliE"/>
    <property type="match status" value="1"/>
</dbReference>
<evidence type="ECO:0000256" key="4">
    <source>
        <dbReference type="HAMAP-Rule" id="MF_00724"/>
    </source>
</evidence>
<evidence type="ECO:0000256" key="2">
    <source>
        <dbReference type="ARBA" id="ARBA00009272"/>
    </source>
</evidence>
<dbReference type="RefSeq" id="WP_305755142.1">
    <property type="nucleotide sequence ID" value="NZ_JAPCKK010000016.1"/>
</dbReference>
<evidence type="ECO:0000313" key="7">
    <source>
        <dbReference type="Proteomes" id="UP001241848"/>
    </source>
</evidence>
<dbReference type="PANTHER" id="PTHR34653:SF1">
    <property type="entry name" value="FLAGELLAR HOOK-BASAL BODY COMPLEX PROTEIN FLIE"/>
    <property type="match status" value="1"/>
</dbReference>
<proteinExistence type="inferred from homology"/>
<evidence type="ECO:0000256" key="1">
    <source>
        <dbReference type="ARBA" id="ARBA00004117"/>
    </source>
</evidence>
<dbReference type="Pfam" id="PF02049">
    <property type="entry name" value="FliE"/>
    <property type="match status" value="1"/>
</dbReference>
<reference evidence="6 7" key="1">
    <citation type="submission" date="2022-10" db="EMBL/GenBank/DDBJ databases">
        <title>Paenibacillus description and whole genome data of maize root bacterial community.</title>
        <authorList>
            <person name="Marton D."/>
            <person name="Farkas M."/>
            <person name="Cserhati M."/>
        </authorList>
    </citation>
    <scope>NUCLEOTIDE SEQUENCE [LARGE SCALE GENOMIC DNA]</scope>
    <source>
        <strain evidence="6 7">P96</strain>
    </source>
</reference>
<keyword evidence="6" id="KW-0966">Cell projection</keyword>
<keyword evidence="6" id="KW-0282">Flagellum</keyword>